<evidence type="ECO:0000313" key="8">
    <source>
        <dbReference type="EMBL" id="SUQ19030.1"/>
    </source>
</evidence>
<gene>
    <name evidence="8" type="ORF">SAMN05661053_0254</name>
</gene>
<dbReference type="EMBL" id="UHJL01000001">
    <property type="protein sequence ID" value="SUQ19030.1"/>
    <property type="molecule type" value="Genomic_DNA"/>
</dbReference>
<dbReference type="Pfam" id="PF13186">
    <property type="entry name" value="SPASM"/>
    <property type="match status" value="1"/>
</dbReference>
<dbReference type="InterPro" id="IPR013785">
    <property type="entry name" value="Aldolase_TIM"/>
</dbReference>
<dbReference type="InterPro" id="IPR058240">
    <property type="entry name" value="rSAM_sf"/>
</dbReference>
<evidence type="ECO:0000259" key="7">
    <source>
        <dbReference type="PROSITE" id="PS51918"/>
    </source>
</evidence>
<dbReference type="SMART" id="SM00729">
    <property type="entry name" value="Elp3"/>
    <property type="match status" value="1"/>
</dbReference>
<keyword evidence="4" id="KW-0479">Metal-binding</keyword>
<dbReference type="InterPro" id="IPR023885">
    <property type="entry name" value="4Fe4S-binding_SPASM_dom"/>
</dbReference>
<dbReference type="NCBIfam" id="TIGR04085">
    <property type="entry name" value="rSAM_more_4Fe4S"/>
    <property type="match status" value="1"/>
</dbReference>
<dbReference type="Gene3D" id="3.20.20.70">
    <property type="entry name" value="Aldolase class I"/>
    <property type="match status" value="1"/>
</dbReference>
<dbReference type="NCBIfam" id="TIGR04133">
    <property type="entry name" value="rSAM_w_lipo"/>
    <property type="match status" value="1"/>
</dbReference>
<keyword evidence="8" id="KW-0449">Lipoprotein</keyword>
<dbReference type="GO" id="GO:0051539">
    <property type="term" value="F:4 iron, 4 sulfur cluster binding"/>
    <property type="evidence" value="ECO:0007669"/>
    <property type="project" value="UniProtKB-KW"/>
</dbReference>
<dbReference type="GO" id="GO:0003824">
    <property type="term" value="F:catalytic activity"/>
    <property type="evidence" value="ECO:0007669"/>
    <property type="project" value="InterPro"/>
</dbReference>
<dbReference type="Proteomes" id="UP000255423">
    <property type="component" value="Unassembled WGS sequence"/>
</dbReference>
<proteinExistence type="predicted"/>
<protein>
    <submittedName>
        <fullName evidence="8">Radical SAM enzyme, rSAM/lipoprotein system</fullName>
    </submittedName>
</protein>
<dbReference type="AlphaFoldDB" id="A0A380RU06"/>
<dbReference type="InterPro" id="IPR007197">
    <property type="entry name" value="rSAM"/>
</dbReference>
<keyword evidence="6" id="KW-0411">Iron-sulfur</keyword>
<dbReference type="Pfam" id="PF04055">
    <property type="entry name" value="Radical_SAM"/>
    <property type="match status" value="1"/>
</dbReference>
<feature type="domain" description="Radical SAM core" evidence="7">
    <location>
        <begin position="24"/>
        <end position="250"/>
    </location>
</feature>
<evidence type="ECO:0000256" key="1">
    <source>
        <dbReference type="ARBA" id="ARBA00001966"/>
    </source>
</evidence>
<dbReference type="PROSITE" id="PS51918">
    <property type="entry name" value="RADICAL_SAM"/>
    <property type="match status" value="1"/>
</dbReference>
<dbReference type="InterPro" id="IPR006638">
    <property type="entry name" value="Elp3/MiaA/NifB-like_rSAM"/>
</dbReference>
<dbReference type="InterPro" id="IPR050377">
    <property type="entry name" value="Radical_SAM_PqqE_MftC-like"/>
</dbReference>
<dbReference type="SFLD" id="SFLDG01067">
    <property type="entry name" value="SPASM/twitch_domain_containing"/>
    <property type="match status" value="1"/>
</dbReference>
<dbReference type="SFLD" id="SFLDG01386">
    <property type="entry name" value="main_SPASM_domain-containing"/>
    <property type="match status" value="1"/>
</dbReference>
<sequence>MHLGFKKFLALEAHRLYRHSQIKAHPLTYLFWECTLRCNLHCLHCGSDCVADAIPDMPREDFMRVLDGVSPHIDPNNFIVVITGGEPLMRADLEEIGKEIKSRGYPWGMVTNGLALNPERYTKLMNAGLRALTISLDGLEENHNHFRGNAHSFERAVRAINMASHTDGITFDVMTCVNRKNLKELPKIYNLLLNLGVKRWRVSNVFAKGRAKDNPLFQLTNQEFRQVFEFIREAKKQNLMNVNYDCEGFLGSYEKAVRDNPFFCWAGVNIASVLCDGSISACPSLRGDYIQGNIYKDDLWDVWQNRYQVMRDRSWAKIGDCKTCKYWRYCEGSSLHLRDERTKELAYCHVKRLEAAGV</sequence>
<evidence type="ECO:0000256" key="3">
    <source>
        <dbReference type="ARBA" id="ARBA00022691"/>
    </source>
</evidence>
<evidence type="ECO:0000256" key="5">
    <source>
        <dbReference type="ARBA" id="ARBA00023004"/>
    </source>
</evidence>
<evidence type="ECO:0000313" key="9">
    <source>
        <dbReference type="Proteomes" id="UP000255423"/>
    </source>
</evidence>
<dbReference type="PANTHER" id="PTHR11228">
    <property type="entry name" value="RADICAL SAM DOMAIN PROTEIN"/>
    <property type="match status" value="1"/>
</dbReference>
<evidence type="ECO:0000256" key="2">
    <source>
        <dbReference type="ARBA" id="ARBA00022485"/>
    </source>
</evidence>
<name>A0A380RU06_FIBSU</name>
<accession>A0A380RU06</accession>
<dbReference type="SFLD" id="SFLDS00029">
    <property type="entry name" value="Radical_SAM"/>
    <property type="match status" value="1"/>
</dbReference>
<dbReference type="GO" id="GO:0046872">
    <property type="term" value="F:metal ion binding"/>
    <property type="evidence" value="ECO:0007669"/>
    <property type="project" value="UniProtKB-KW"/>
</dbReference>
<comment type="cofactor">
    <cofactor evidence="1">
        <name>[4Fe-4S] cluster</name>
        <dbReference type="ChEBI" id="CHEBI:49883"/>
    </cofactor>
</comment>
<keyword evidence="5" id="KW-0408">Iron</keyword>
<keyword evidence="2" id="KW-0004">4Fe-4S</keyword>
<dbReference type="SUPFAM" id="SSF102114">
    <property type="entry name" value="Radical SAM enzymes"/>
    <property type="match status" value="1"/>
</dbReference>
<dbReference type="RefSeq" id="WP_109571802.1">
    <property type="nucleotide sequence ID" value="NZ_UHJL01000001.1"/>
</dbReference>
<dbReference type="InterPro" id="IPR026404">
    <property type="entry name" value="rSAM_w_lipo"/>
</dbReference>
<dbReference type="InterPro" id="IPR017200">
    <property type="entry name" value="PqqE-like"/>
</dbReference>
<evidence type="ECO:0000256" key="6">
    <source>
        <dbReference type="ARBA" id="ARBA00023014"/>
    </source>
</evidence>
<keyword evidence="3" id="KW-0949">S-adenosyl-L-methionine</keyword>
<evidence type="ECO:0000256" key="4">
    <source>
        <dbReference type="ARBA" id="ARBA00022723"/>
    </source>
</evidence>
<dbReference type="CDD" id="cd01335">
    <property type="entry name" value="Radical_SAM"/>
    <property type="match status" value="1"/>
</dbReference>
<reference evidence="8 9" key="1">
    <citation type="submission" date="2017-08" db="EMBL/GenBank/DDBJ databases">
        <authorList>
            <person name="de Groot N.N."/>
        </authorList>
    </citation>
    <scope>NUCLEOTIDE SEQUENCE [LARGE SCALE GENOMIC DNA]</scope>
    <source>
        <strain evidence="8 9">HM2</strain>
    </source>
</reference>
<organism evidence="8 9">
    <name type="scientific">Fibrobacter succinogenes</name>
    <name type="common">Bacteroides succinogenes</name>
    <dbReference type="NCBI Taxonomy" id="833"/>
    <lineage>
        <taxon>Bacteria</taxon>
        <taxon>Pseudomonadati</taxon>
        <taxon>Fibrobacterota</taxon>
        <taxon>Fibrobacteria</taxon>
        <taxon>Fibrobacterales</taxon>
        <taxon>Fibrobacteraceae</taxon>
        <taxon>Fibrobacter</taxon>
    </lineage>
</organism>
<dbReference type="PIRSF" id="PIRSF037420">
    <property type="entry name" value="PQQ_syn_pqqE"/>
    <property type="match status" value="1"/>
</dbReference>
<dbReference type="PANTHER" id="PTHR11228:SF7">
    <property type="entry name" value="PQQA PEPTIDE CYCLASE"/>
    <property type="match status" value="1"/>
</dbReference>